<dbReference type="RefSeq" id="WP_284196017.1">
    <property type="nucleotide sequence ID" value="NZ_BSOG01000002.1"/>
</dbReference>
<sequence>MKINDVLDEAKTRLGTTEDTKLAGELGTYLQRLTNWRNGKGEPDLYAIWRLGEITGRDVMEIMAIIEAERDKRPEVKAFFEKILETGSYKKVLVAATAMGMLMSPFGSGDAAAATINNALAHGTNHAVQIVEAMFIM</sequence>
<evidence type="ECO:0000313" key="1">
    <source>
        <dbReference type="EMBL" id="GLR12888.1"/>
    </source>
</evidence>
<protein>
    <recommendedName>
        <fullName evidence="3">XRE family transcriptional regulator</fullName>
    </recommendedName>
</protein>
<comment type="caution">
    <text evidence="1">The sequence shown here is derived from an EMBL/GenBank/DDBJ whole genome shotgun (WGS) entry which is preliminary data.</text>
</comment>
<name>A0ABQ5YFU8_9NEIS</name>
<proteinExistence type="predicted"/>
<dbReference type="Proteomes" id="UP001156706">
    <property type="component" value="Unassembled WGS sequence"/>
</dbReference>
<dbReference type="InterPro" id="IPR010982">
    <property type="entry name" value="Lambda_DNA-bd_dom_sf"/>
</dbReference>
<accession>A0ABQ5YFU8</accession>
<organism evidence="1 2">
    <name type="scientific">Chitinimonas prasina</name>
    <dbReference type="NCBI Taxonomy" id="1434937"/>
    <lineage>
        <taxon>Bacteria</taxon>
        <taxon>Pseudomonadati</taxon>
        <taxon>Pseudomonadota</taxon>
        <taxon>Betaproteobacteria</taxon>
        <taxon>Neisseriales</taxon>
        <taxon>Chitinibacteraceae</taxon>
        <taxon>Chitinimonas</taxon>
    </lineage>
</organism>
<evidence type="ECO:0000313" key="2">
    <source>
        <dbReference type="Proteomes" id="UP001156706"/>
    </source>
</evidence>
<reference evidence="2" key="1">
    <citation type="journal article" date="2019" name="Int. J. Syst. Evol. Microbiol.">
        <title>The Global Catalogue of Microorganisms (GCM) 10K type strain sequencing project: providing services to taxonomists for standard genome sequencing and annotation.</title>
        <authorList>
            <consortium name="The Broad Institute Genomics Platform"/>
            <consortium name="The Broad Institute Genome Sequencing Center for Infectious Disease"/>
            <person name="Wu L."/>
            <person name="Ma J."/>
        </authorList>
    </citation>
    <scope>NUCLEOTIDE SEQUENCE [LARGE SCALE GENOMIC DNA]</scope>
    <source>
        <strain evidence="2">NBRC 110044</strain>
    </source>
</reference>
<gene>
    <name evidence="1" type="ORF">GCM10007907_16780</name>
</gene>
<dbReference type="EMBL" id="BSOG01000002">
    <property type="protein sequence ID" value="GLR12888.1"/>
    <property type="molecule type" value="Genomic_DNA"/>
</dbReference>
<evidence type="ECO:0008006" key="3">
    <source>
        <dbReference type="Google" id="ProtNLM"/>
    </source>
</evidence>
<dbReference type="SUPFAM" id="SSF47413">
    <property type="entry name" value="lambda repressor-like DNA-binding domains"/>
    <property type="match status" value="1"/>
</dbReference>
<keyword evidence="2" id="KW-1185">Reference proteome</keyword>